<dbReference type="PROSITE" id="PS00211">
    <property type="entry name" value="ABC_TRANSPORTER_1"/>
    <property type="match status" value="1"/>
</dbReference>
<dbReference type="eggNOG" id="COG1116">
    <property type="taxonomic scope" value="Bacteria"/>
</dbReference>
<dbReference type="CDD" id="cd03293">
    <property type="entry name" value="ABC_NrtD_SsuB_transporters"/>
    <property type="match status" value="1"/>
</dbReference>
<reference evidence="5 6" key="1">
    <citation type="journal article" date="2015" name="Int. J. Syst. Evol. Microbiol.">
        <title>Revisiting Corynebacterium glyciniphilum (ex Kubota et al., 1972) sp. nov., nom. rev., isolated from putrefied banana.</title>
        <authorList>
            <person name="Al-Dilaimi A."/>
            <person name="Bednarz H."/>
            <person name="Lomker A."/>
            <person name="Niehaus K."/>
            <person name="Kalinowski J."/>
            <person name="Ruckert C."/>
        </authorList>
    </citation>
    <scope>NUCLEOTIDE SEQUENCE [LARGE SCALE GENOMIC DNA]</scope>
    <source>
        <strain evidence="5">AJ 3170</strain>
    </source>
</reference>
<protein>
    <submittedName>
        <fullName evidence="5">ABC-type transporter, ATPase subunit</fullName>
    </submittedName>
</protein>
<dbReference type="SUPFAM" id="SSF52540">
    <property type="entry name" value="P-loop containing nucleoside triphosphate hydrolases"/>
    <property type="match status" value="1"/>
</dbReference>
<dbReference type="PANTHER" id="PTHR42788">
    <property type="entry name" value="TAURINE IMPORT ATP-BINDING PROTEIN-RELATED"/>
    <property type="match status" value="1"/>
</dbReference>
<dbReference type="InterPro" id="IPR050166">
    <property type="entry name" value="ABC_transporter_ATP-bind"/>
</dbReference>
<dbReference type="GO" id="GO:0016887">
    <property type="term" value="F:ATP hydrolysis activity"/>
    <property type="evidence" value="ECO:0007669"/>
    <property type="project" value="InterPro"/>
</dbReference>
<gene>
    <name evidence="5" type="ORF">CGLY_01430</name>
</gene>
<evidence type="ECO:0000259" key="4">
    <source>
        <dbReference type="PROSITE" id="PS50893"/>
    </source>
</evidence>
<keyword evidence="2" id="KW-0547">Nucleotide-binding</keyword>
<sequence>MTASTTPTTPTAPPLVSFNDTGMTFTSGTDTTTALHSVSFNVVPGEFISVVGPSGCGKSTLLRLASGLETSTEGVMTTFTDRIAYVFQDATLLPWRTVRENVMLLGELDGLSKSDRERRCAESLTTVGLDGFEDHLPHQLSGGMRMRVSLARALTIEPELFLFDEPFAALDEITRERLGVELTQLFAEKRFGGLFITHSVNEAVFISTKVAVMSGRPGTIVDTVDVPFPFPRDPKLRFSPEFTTLTERVSNSLMEAHS</sequence>
<keyword evidence="1" id="KW-0813">Transport</keyword>
<dbReference type="PANTHER" id="PTHR42788:SF13">
    <property type="entry name" value="ALIPHATIC SULFONATES IMPORT ATP-BINDING PROTEIN SSUB"/>
    <property type="match status" value="1"/>
</dbReference>
<evidence type="ECO:0000256" key="2">
    <source>
        <dbReference type="ARBA" id="ARBA00022741"/>
    </source>
</evidence>
<dbReference type="GO" id="GO:0005524">
    <property type="term" value="F:ATP binding"/>
    <property type="evidence" value="ECO:0007669"/>
    <property type="project" value="UniProtKB-KW"/>
</dbReference>
<dbReference type="AlphaFoldDB" id="X5DN72"/>
<dbReference type="Pfam" id="PF00005">
    <property type="entry name" value="ABC_tran"/>
    <property type="match status" value="1"/>
</dbReference>
<dbReference type="STRING" id="1404245.CGLY_01430"/>
<dbReference type="Gene3D" id="3.40.50.300">
    <property type="entry name" value="P-loop containing nucleotide triphosphate hydrolases"/>
    <property type="match status" value="1"/>
</dbReference>
<dbReference type="PROSITE" id="PS50893">
    <property type="entry name" value="ABC_TRANSPORTER_2"/>
    <property type="match status" value="1"/>
</dbReference>
<dbReference type="Proteomes" id="UP000023703">
    <property type="component" value="Chromosome"/>
</dbReference>
<feature type="domain" description="ABC transporter" evidence="4">
    <location>
        <begin position="16"/>
        <end position="240"/>
    </location>
</feature>
<dbReference type="EMBL" id="CP006842">
    <property type="protein sequence ID" value="AHW62734.1"/>
    <property type="molecule type" value="Genomic_DNA"/>
</dbReference>
<dbReference type="HOGENOM" id="CLU_000604_1_22_11"/>
<organism evidence="5 6">
    <name type="scientific">Corynebacterium glyciniphilum AJ 3170</name>
    <dbReference type="NCBI Taxonomy" id="1404245"/>
    <lineage>
        <taxon>Bacteria</taxon>
        <taxon>Bacillati</taxon>
        <taxon>Actinomycetota</taxon>
        <taxon>Actinomycetes</taxon>
        <taxon>Mycobacteriales</taxon>
        <taxon>Corynebacteriaceae</taxon>
        <taxon>Corynebacterium</taxon>
    </lineage>
</organism>
<dbReference type="KEGG" id="cgy:CGLY_01430"/>
<evidence type="ECO:0000313" key="6">
    <source>
        <dbReference type="Proteomes" id="UP000023703"/>
    </source>
</evidence>
<proteinExistence type="predicted"/>
<evidence type="ECO:0000256" key="1">
    <source>
        <dbReference type="ARBA" id="ARBA00022448"/>
    </source>
</evidence>
<dbReference type="InterPro" id="IPR027417">
    <property type="entry name" value="P-loop_NTPase"/>
</dbReference>
<evidence type="ECO:0000313" key="5">
    <source>
        <dbReference type="EMBL" id="AHW62734.1"/>
    </source>
</evidence>
<dbReference type="InterPro" id="IPR003439">
    <property type="entry name" value="ABC_transporter-like_ATP-bd"/>
</dbReference>
<dbReference type="InterPro" id="IPR003593">
    <property type="entry name" value="AAA+_ATPase"/>
</dbReference>
<dbReference type="SMART" id="SM00382">
    <property type="entry name" value="AAA"/>
    <property type="match status" value="1"/>
</dbReference>
<dbReference type="InterPro" id="IPR017871">
    <property type="entry name" value="ABC_transporter-like_CS"/>
</dbReference>
<evidence type="ECO:0000256" key="3">
    <source>
        <dbReference type="ARBA" id="ARBA00022840"/>
    </source>
</evidence>
<accession>X5DN72</accession>
<keyword evidence="3" id="KW-0067">ATP-binding</keyword>
<name>X5DN72_9CORY</name>
<keyword evidence="6" id="KW-1185">Reference proteome</keyword>